<dbReference type="InterPro" id="IPR006527">
    <property type="entry name" value="F-box-assoc_dom_typ1"/>
</dbReference>
<comment type="caution">
    <text evidence="2">The sequence shown here is derived from an EMBL/GenBank/DDBJ whole genome shotgun (WGS) entry which is preliminary data.</text>
</comment>
<dbReference type="Pfam" id="PF00646">
    <property type="entry name" value="F-box"/>
    <property type="match status" value="1"/>
</dbReference>
<dbReference type="PANTHER" id="PTHR31672:SF13">
    <property type="entry name" value="F-BOX PROTEIN CPR30-LIKE"/>
    <property type="match status" value="1"/>
</dbReference>
<organism evidence="2 3">
    <name type="scientific">Corchorus olitorius</name>
    <dbReference type="NCBI Taxonomy" id="93759"/>
    <lineage>
        <taxon>Eukaryota</taxon>
        <taxon>Viridiplantae</taxon>
        <taxon>Streptophyta</taxon>
        <taxon>Embryophyta</taxon>
        <taxon>Tracheophyta</taxon>
        <taxon>Spermatophyta</taxon>
        <taxon>Magnoliopsida</taxon>
        <taxon>eudicotyledons</taxon>
        <taxon>Gunneridae</taxon>
        <taxon>Pentapetalae</taxon>
        <taxon>rosids</taxon>
        <taxon>malvids</taxon>
        <taxon>Malvales</taxon>
        <taxon>Malvaceae</taxon>
        <taxon>Grewioideae</taxon>
        <taxon>Apeibeae</taxon>
        <taxon>Corchorus</taxon>
    </lineage>
</organism>
<dbReference type="InterPro" id="IPR050796">
    <property type="entry name" value="SCF_F-box_component"/>
</dbReference>
<dbReference type="PROSITE" id="PS50181">
    <property type="entry name" value="FBOX"/>
    <property type="match status" value="1"/>
</dbReference>
<dbReference type="InterPro" id="IPR036047">
    <property type="entry name" value="F-box-like_dom_sf"/>
</dbReference>
<evidence type="ECO:0000259" key="1">
    <source>
        <dbReference type="PROSITE" id="PS50181"/>
    </source>
</evidence>
<dbReference type="OrthoDB" id="591557at2759"/>
<dbReference type="EMBL" id="AWUE01015333">
    <property type="protein sequence ID" value="OMO98459.1"/>
    <property type="molecule type" value="Genomic_DNA"/>
</dbReference>
<dbReference type="SMART" id="SM00256">
    <property type="entry name" value="FBOX"/>
    <property type="match status" value="1"/>
</dbReference>
<reference evidence="3" key="1">
    <citation type="submission" date="2013-09" db="EMBL/GenBank/DDBJ databases">
        <title>Corchorus olitorius genome sequencing.</title>
        <authorList>
            <person name="Alam M."/>
            <person name="Haque M.S."/>
            <person name="Islam M.S."/>
            <person name="Emdad E.M."/>
            <person name="Islam M.M."/>
            <person name="Ahmed B."/>
            <person name="Halim A."/>
            <person name="Hossen Q.M.M."/>
            <person name="Hossain M.Z."/>
            <person name="Ahmed R."/>
            <person name="Khan M.M."/>
            <person name="Islam R."/>
            <person name="Rashid M.M."/>
            <person name="Khan S.A."/>
            <person name="Rahman M.S."/>
            <person name="Alam M."/>
            <person name="Yahiya A.S."/>
            <person name="Khan M.S."/>
            <person name="Azam M.S."/>
            <person name="Haque T."/>
            <person name="Lashkar M.Z.H."/>
            <person name="Akhand A.I."/>
            <person name="Morshed G."/>
            <person name="Roy S."/>
            <person name="Uddin K.S."/>
            <person name="Rabeya T."/>
            <person name="Hossain A.S."/>
            <person name="Chowdhury A."/>
            <person name="Snigdha A.R."/>
            <person name="Mortoza M.S."/>
            <person name="Matin S.A."/>
            <person name="Hoque S.M.E."/>
            <person name="Islam M.K."/>
            <person name="Roy D.K."/>
            <person name="Haider R."/>
            <person name="Moosa M.M."/>
            <person name="Elias S.M."/>
            <person name="Hasan A.M."/>
            <person name="Jahan S."/>
            <person name="Shafiuddin M."/>
            <person name="Mahmood N."/>
            <person name="Shommy N.S."/>
        </authorList>
    </citation>
    <scope>NUCLEOTIDE SEQUENCE [LARGE SCALE GENOMIC DNA]</scope>
    <source>
        <strain evidence="3">cv. O-4</strain>
    </source>
</reference>
<dbReference type="InterPro" id="IPR017451">
    <property type="entry name" value="F-box-assoc_interact_dom"/>
</dbReference>
<evidence type="ECO:0000313" key="3">
    <source>
        <dbReference type="Proteomes" id="UP000187203"/>
    </source>
</evidence>
<dbReference type="Gene3D" id="1.20.1280.50">
    <property type="match status" value="1"/>
</dbReference>
<keyword evidence="3" id="KW-1185">Reference proteome</keyword>
<protein>
    <recommendedName>
        <fullName evidence="1">F-box domain-containing protein</fullName>
    </recommendedName>
</protein>
<dbReference type="PANTHER" id="PTHR31672">
    <property type="entry name" value="BNACNNG10540D PROTEIN"/>
    <property type="match status" value="1"/>
</dbReference>
<dbReference type="SUPFAM" id="SSF81383">
    <property type="entry name" value="F-box domain"/>
    <property type="match status" value="1"/>
</dbReference>
<gene>
    <name evidence="2" type="ORF">COLO4_13858</name>
</gene>
<accession>A0A1R3JU82</accession>
<dbReference type="NCBIfam" id="TIGR01640">
    <property type="entry name" value="F_box_assoc_1"/>
    <property type="match status" value="1"/>
</dbReference>
<dbReference type="STRING" id="93759.A0A1R3JU82"/>
<sequence>MMAHQSQLPEEICMEILERLSVKSLIRFKAVCKSWKSLISTPYFFDRHFDRSVANSNKLGIILTKEYKYYVPLCLISFYTLNFSPTSLGETTCIEHTLIRCKEAKPLGWCRGLLLLGVDFSHYKLLLWNPSTNESKEISDPPNRRLEYKCISASALGYDFNVKSHKIVLIYKSKSGKCENYISVYTLKTNSWTSVDLDTDHKVASYNIFPITLVNGAPHWVKTHNIHYEIEYFDFAVNKFEVVPHPGDYDIRVLKAPPNLYDAGGHLCIGYEIYEDDGIKLEIWVMKKDCWSKLWMSFEDNKVPLPICFAKNINVSLQLGDGGCAIYNGKEKGSNLECTRYASGLRNRAFTFNESLVCLEPEEVEER</sequence>
<dbReference type="Proteomes" id="UP000187203">
    <property type="component" value="Unassembled WGS sequence"/>
</dbReference>
<evidence type="ECO:0000313" key="2">
    <source>
        <dbReference type="EMBL" id="OMO98459.1"/>
    </source>
</evidence>
<proteinExistence type="predicted"/>
<name>A0A1R3JU82_9ROSI</name>
<dbReference type="AlphaFoldDB" id="A0A1R3JU82"/>
<dbReference type="CDD" id="cd22157">
    <property type="entry name" value="F-box_AtFBW1-like"/>
    <property type="match status" value="1"/>
</dbReference>
<dbReference type="Pfam" id="PF07734">
    <property type="entry name" value="FBA_1"/>
    <property type="match status" value="1"/>
</dbReference>
<dbReference type="InterPro" id="IPR001810">
    <property type="entry name" value="F-box_dom"/>
</dbReference>
<feature type="domain" description="F-box" evidence="1">
    <location>
        <begin position="2"/>
        <end position="52"/>
    </location>
</feature>